<keyword evidence="1" id="KW-0175">Coiled coil</keyword>
<proteinExistence type="predicted"/>
<sequence>IGDYDSIKSLATELHEMFQDLQEMILELEKKKRKQAVLDMETFARAHEETRKQTNTTKEKLYEENVEELQKEESLPLSKTSTIKSDALIVTRLEKSNHETKNDLGGRQIPKVLKKTSSRTFRKIWSCQIHITEGIMIRDYG</sequence>
<name>A0A816T652_BRANA</name>
<reference evidence="2" key="1">
    <citation type="submission" date="2021-01" db="EMBL/GenBank/DDBJ databases">
        <authorList>
            <consortium name="Genoscope - CEA"/>
            <person name="William W."/>
        </authorList>
    </citation>
    <scope>NUCLEOTIDE SEQUENCE</scope>
</reference>
<evidence type="ECO:0000256" key="1">
    <source>
        <dbReference type="SAM" id="Coils"/>
    </source>
</evidence>
<gene>
    <name evidence="2" type="ORF">DARMORV10_A05P16020.1</name>
</gene>
<dbReference type="AlphaFoldDB" id="A0A816T652"/>
<evidence type="ECO:0000313" key="2">
    <source>
        <dbReference type="EMBL" id="CAF2096825.1"/>
    </source>
</evidence>
<dbReference type="Proteomes" id="UP001295469">
    <property type="component" value="Chromosome A05"/>
</dbReference>
<organism evidence="2">
    <name type="scientific">Brassica napus</name>
    <name type="common">Rape</name>
    <dbReference type="NCBI Taxonomy" id="3708"/>
    <lineage>
        <taxon>Eukaryota</taxon>
        <taxon>Viridiplantae</taxon>
        <taxon>Streptophyta</taxon>
        <taxon>Embryophyta</taxon>
        <taxon>Tracheophyta</taxon>
        <taxon>Spermatophyta</taxon>
        <taxon>Magnoliopsida</taxon>
        <taxon>eudicotyledons</taxon>
        <taxon>Gunneridae</taxon>
        <taxon>Pentapetalae</taxon>
        <taxon>rosids</taxon>
        <taxon>malvids</taxon>
        <taxon>Brassicales</taxon>
        <taxon>Brassicaceae</taxon>
        <taxon>Brassiceae</taxon>
        <taxon>Brassica</taxon>
    </lineage>
</organism>
<feature type="coiled-coil region" evidence="1">
    <location>
        <begin position="11"/>
        <end position="72"/>
    </location>
</feature>
<feature type="non-terminal residue" evidence="2">
    <location>
        <position position="1"/>
    </location>
</feature>
<protein>
    <submittedName>
        <fullName evidence="2">(rape) hypothetical protein</fullName>
    </submittedName>
</protein>
<dbReference type="EMBL" id="HG994359">
    <property type="protein sequence ID" value="CAF2096825.1"/>
    <property type="molecule type" value="Genomic_DNA"/>
</dbReference>
<accession>A0A816T652</accession>